<dbReference type="GeneID" id="10772277"/>
<dbReference type="RefSeq" id="WP_013866340.1">
    <property type="nucleotide sequence ID" value="NC_015636.1"/>
</dbReference>
<gene>
    <name evidence="1" type="ordered locus">Metok_0160</name>
</gene>
<reference evidence="1" key="1">
    <citation type="submission" date="2011-05" db="EMBL/GenBank/DDBJ databases">
        <title>Complete sequence of chromosome of Methanothermococcus okinawensis IH1.</title>
        <authorList>
            <consortium name="US DOE Joint Genome Institute"/>
            <person name="Lucas S."/>
            <person name="Han J."/>
            <person name="Lapidus A."/>
            <person name="Cheng J.-F."/>
            <person name="Goodwin L."/>
            <person name="Pitluck S."/>
            <person name="Peters L."/>
            <person name="Mikhailova N."/>
            <person name="Held B."/>
            <person name="Han C."/>
            <person name="Tapia R."/>
            <person name="Land M."/>
            <person name="Hauser L."/>
            <person name="Kyrpides N."/>
            <person name="Ivanova N."/>
            <person name="Pagani I."/>
            <person name="Sieprawska-Lupa M."/>
            <person name="Takai K."/>
            <person name="Miyazaki J."/>
            <person name="Whitman W."/>
            <person name="Woyke T."/>
        </authorList>
    </citation>
    <scope>NUCLEOTIDE SEQUENCE [LARGE SCALE GENOMIC DNA]</scope>
    <source>
        <strain evidence="1">IH1</strain>
    </source>
</reference>
<dbReference type="HOGENOM" id="CLU_083800_0_0_2"/>
<dbReference type="AlphaFoldDB" id="F8AN95"/>
<dbReference type="EMBL" id="CP002792">
    <property type="protein sequence ID" value="AEH06154.1"/>
    <property type="molecule type" value="Genomic_DNA"/>
</dbReference>
<evidence type="ECO:0000313" key="2">
    <source>
        <dbReference type="Proteomes" id="UP000009296"/>
    </source>
</evidence>
<protein>
    <submittedName>
        <fullName evidence="1">Uncharacterized protein</fullName>
    </submittedName>
</protein>
<dbReference type="eggNOG" id="arCOG05029">
    <property type="taxonomic scope" value="Archaea"/>
</dbReference>
<dbReference type="Proteomes" id="UP000009296">
    <property type="component" value="Chromosome"/>
</dbReference>
<accession>F8AN95</accession>
<dbReference type="KEGG" id="mok:Metok_0160"/>
<proteinExistence type="predicted"/>
<organism evidence="1 2">
    <name type="scientific">Methanothermococcus okinawensis (strain DSM 14208 / JCM 11175 / IH1)</name>
    <dbReference type="NCBI Taxonomy" id="647113"/>
    <lineage>
        <taxon>Archaea</taxon>
        <taxon>Methanobacteriati</taxon>
        <taxon>Methanobacteriota</taxon>
        <taxon>Methanomada group</taxon>
        <taxon>Methanococci</taxon>
        <taxon>Methanococcales</taxon>
        <taxon>Methanococcaceae</taxon>
        <taxon>Methanothermococcus</taxon>
    </lineage>
</organism>
<evidence type="ECO:0000313" key="1">
    <source>
        <dbReference type="EMBL" id="AEH06154.1"/>
    </source>
</evidence>
<dbReference type="OrthoDB" id="59181at2157"/>
<keyword evidence="2" id="KW-1185">Reference proteome</keyword>
<name>F8AN95_METOI</name>
<sequence length="231" mass="26984">MKPKYVLKNDIFAEFTLNKSFNTYKGKVIKSDFNGLMEGVVMLNKKNHCYFYPLKALHMIKPEKCIPVNILPKTSLPTNPKNIHTKEALSRIVGRTLKVCYNNPKTTYLGRLLGFTRGIFSWTIVLEIYGEVVILINPNYVIYYGTRWNLPKNNAPYNPPMLLNLTKTTNYLKKCLLDDVQLEVNHPRINIENKVYIYPHGIVSNDNYLKKQVSEFLKEHGLYFRDNIKKY</sequence>